<evidence type="ECO:0000313" key="2">
    <source>
        <dbReference type="EMBL" id="VAV88430.1"/>
    </source>
</evidence>
<sequence>MKAMIVRECGPLENLKLETVADPIARDNQVVIDIKACSVNFADSLMVDGSYQVKPPLPFSPGVEVAGIISEVGSDVSGWTVGDKVQALTNWGGFAEKVAVGTETLCALPENMPYADAAAFVVAYGTSHVALDYRARVKKGDWLVVNGAGGGVGLTAVEIGRMLGARVIAAASTDEKLAIAQTKGAEFTINYTTENLRDKIKEYTGGRGANVVYDPVGGDIFRQTFRAMAPEGRMLVIGFASGDIPQVPANHLLVKNIELIGFYWGAYREFKPEVLQKSTKQLFDWYKEGRITPHISATFPLEQTADAIRALRNRTSSGKVIVTMS</sequence>
<feature type="domain" description="Enoyl reductase (ER)" evidence="1">
    <location>
        <begin position="10"/>
        <end position="322"/>
    </location>
</feature>
<dbReference type="InterPro" id="IPR013149">
    <property type="entry name" value="ADH-like_C"/>
</dbReference>
<dbReference type="InterPro" id="IPR036291">
    <property type="entry name" value="NAD(P)-bd_dom_sf"/>
</dbReference>
<dbReference type="InterPro" id="IPR011032">
    <property type="entry name" value="GroES-like_sf"/>
</dbReference>
<protein>
    <submittedName>
        <fullName evidence="2">Oxidoreductase, zinc-binding dehydrogenase family</fullName>
    </submittedName>
</protein>
<dbReference type="EMBL" id="UOED01000033">
    <property type="protein sequence ID" value="VAV88430.1"/>
    <property type="molecule type" value="Genomic_DNA"/>
</dbReference>
<dbReference type="SUPFAM" id="SSF51735">
    <property type="entry name" value="NAD(P)-binding Rossmann-fold domains"/>
    <property type="match status" value="1"/>
</dbReference>
<dbReference type="AlphaFoldDB" id="A0A3B0R5C7"/>
<dbReference type="InterPro" id="IPR051397">
    <property type="entry name" value="Zn-ADH-like_protein"/>
</dbReference>
<organism evidence="2">
    <name type="scientific">hydrothermal vent metagenome</name>
    <dbReference type="NCBI Taxonomy" id="652676"/>
    <lineage>
        <taxon>unclassified sequences</taxon>
        <taxon>metagenomes</taxon>
        <taxon>ecological metagenomes</taxon>
    </lineage>
</organism>
<proteinExistence type="predicted"/>
<dbReference type="InterPro" id="IPR020843">
    <property type="entry name" value="ER"/>
</dbReference>
<name>A0A3B0R5C7_9ZZZZ</name>
<dbReference type="GO" id="GO:0016491">
    <property type="term" value="F:oxidoreductase activity"/>
    <property type="evidence" value="ECO:0007669"/>
    <property type="project" value="InterPro"/>
</dbReference>
<dbReference type="InterPro" id="IPR013154">
    <property type="entry name" value="ADH-like_N"/>
</dbReference>
<dbReference type="Gene3D" id="3.40.50.720">
    <property type="entry name" value="NAD(P)-binding Rossmann-like Domain"/>
    <property type="match status" value="1"/>
</dbReference>
<dbReference type="Gene3D" id="3.90.180.10">
    <property type="entry name" value="Medium-chain alcohol dehydrogenases, catalytic domain"/>
    <property type="match status" value="1"/>
</dbReference>
<dbReference type="Pfam" id="PF08240">
    <property type="entry name" value="ADH_N"/>
    <property type="match status" value="1"/>
</dbReference>
<gene>
    <name evidence="2" type="ORF">MNBD_ALPHA02-1941</name>
</gene>
<dbReference type="Pfam" id="PF00107">
    <property type="entry name" value="ADH_zinc_N"/>
    <property type="match status" value="1"/>
</dbReference>
<dbReference type="SMART" id="SM00829">
    <property type="entry name" value="PKS_ER"/>
    <property type="match status" value="1"/>
</dbReference>
<reference evidence="2" key="1">
    <citation type="submission" date="2018-06" db="EMBL/GenBank/DDBJ databases">
        <authorList>
            <person name="Zhirakovskaya E."/>
        </authorList>
    </citation>
    <scope>NUCLEOTIDE SEQUENCE</scope>
</reference>
<evidence type="ECO:0000259" key="1">
    <source>
        <dbReference type="SMART" id="SM00829"/>
    </source>
</evidence>
<dbReference type="PANTHER" id="PTHR43677:SF4">
    <property type="entry name" value="QUINONE OXIDOREDUCTASE-LIKE PROTEIN 2"/>
    <property type="match status" value="1"/>
</dbReference>
<accession>A0A3B0R5C7</accession>
<dbReference type="CDD" id="cd08241">
    <property type="entry name" value="QOR1"/>
    <property type="match status" value="1"/>
</dbReference>
<dbReference type="SUPFAM" id="SSF50129">
    <property type="entry name" value="GroES-like"/>
    <property type="match status" value="1"/>
</dbReference>
<dbReference type="PANTHER" id="PTHR43677">
    <property type="entry name" value="SHORT-CHAIN DEHYDROGENASE/REDUCTASE"/>
    <property type="match status" value="1"/>
</dbReference>